<evidence type="ECO:0000256" key="7">
    <source>
        <dbReference type="HAMAP-Rule" id="MF_00945"/>
    </source>
</evidence>
<dbReference type="PANTHER" id="PTHR22648:SF0">
    <property type="entry name" value="TRANSCRIPTION TERMINATION_ANTITERMINATION PROTEIN NUSA"/>
    <property type="match status" value="1"/>
</dbReference>
<dbReference type="SUPFAM" id="SSF54814">
    <property type="entry name" value="Prokaryotic type KH domain (KH-domain type II)"/>
    <property type="match status" value="2"/>
</dbReference>
<dbReference type="PANTHER" id="PTHR22648">
    <property type="entry name" value="TRANSCRIPTION TERMINATION FACTOR NUSA"/>
    <property type="match status" value="1"/>
</dbReference>
<dbReference type="GO" id="GO:0003723">
    <property type="term" value="F:RNA binding"/>
    <property type="evidence" value="ECO:0007669"/>
    <property type="project" value="UniProtKB-UniRule"/>
</dbReference>
<dbReference type="Gene3D" id="3.30.1480.10">
    <property type="entry name" value="NusA, N-terminal domain"/>
    <property type="match status" value="1"/>
</dbReference>
<dbReference type="InterPro" id="IPR003029">
    <property type="entry name" value="S1_domain"/>
</dbReference>
<organism evidence="10 11">
    <name type="scientific">Dissulfurirhabdus thermomarina</name>
    <dbReference type="NCBI Taxonomy" id="1765737"/>
    <lineage>
        <taxon>Bacteria</taxon>
        <taxon>Deltaproteobacteria</taxon>
        <taxon>Dissulfurirhabdaceae</taxon>
        <taxon>Dissulfurirhabdus</taxon>
    </lineage>
</organism>
<comment type="subcellular location">
    <subcellularLocation>
        <location evidence="7">Cytoplasm</location>
    </subcellularLocation>
</comment>
<evidence type="ECO:0000256" key="8">
    <source>
        <dbReference type="SAM" id="MobiDB-lite"/>
    </source>
</evidence>
<keyword evidence="2 7" id="KW-0963">Cytoplasm</keyword>
<dbReference type="GO" id="GO:0003700">
    <property type="term" value="F:DNA-binding transcription factor activity"/>
    <property type="evidence" value="ECO:0007669"/>
    <property type="project" value="InterPro"/>
</dbReference>
<dbReference type="InterPro" id="IPR004087">
    <property type="entry name" value="KH_dom"/>
</dbReference>
<proteinExistence type="inferred from homology"/>
<dbReference type="Gene3D" id="1.10.150.20">
    <property type="entry name" value="5' to 3' exonuclease, C-terminal subdomain"/>
    <property type="match status" value="1"/>
</dbReference>
<feature type="region of interest" description="Disordered" evidence="8">
    <location>
        <begin position="401"/>
        <end position="452"/>
    </location>
</feature>
<dbReference type="InterPro" id="IPR058582">
    <property type="entry name" value="KH_NusA_2nd"/>
</dbReference>
<evidence type="ECO:0000313" key="10">
    <source>
        <dbReference type="EMBL" id="NDY43344.1"/>
    </source>
</evidence>
<keyword evidence="4 7" id="KW-0694">RNA-binding</keyword>
<reference evidence="10 11" key="1">
    <citation type="submission" date="2020-02" db="EMBL/GenBank/DDBJ databases">
        <title>Comparative genomics of sulfur disproportionating microorganisms.</title>
        <authorList>
            <person name="Ward L.M."/>
            <person name="Bertran E."/>
            <person name="Johnston D.T."/>
        </authorList>
    </citation>
    <scope>NUCLEOTIDE SEQUENCE [LARGE SCALE GENOMIC DNA]</scope>
    <source>
        <strain evidence="10 11">DSM 100025</strain>
    </source>
</reference>
<feature type="domain" description="S1 motif" evidence="9">
    <location>
        <begin position="135"/>
        <end position="199"/>
    </location>
</feature>
<keyword evidence="3 7" id="KW-0889">Transcription antitermination</keyword>
<evidence type="ECO:0000256" key="4">
    <source>
        <dbReference type="ARBA" id="ARBA00022884"/>
    </source>
</evidence>
<evidence type="ECO:0000256" key="6">
    <source>
        <dbReference type="ARBA" id="ARBA00023163"/>
    </source>
</evidence>
<dbReference type="CDD" id="cd02134">
    <property type="entry name" value="KH-II_NusA_rpt1"/>
    <property type="match status" value="1"/>
</dbReference>
<dbReference type="RefSeq" id="WP_163299458.1">
    <property type="nucleotide sequence ID" value="NZ_JAAGRR010000154.1"/>
</dbReference>
<dbReference type="InterPro" id="IPR013735">
    <property type="entry name" value="TF_NusA_N"/>
</dbReference>
<keyword evidence="5 7" id="KW-0805">Transcription regulation</keyword>
<dbReference type="SUPFAM" id="SSF47794">
    <property type="entry name" value="Rad51 N-terminal domain-like"/>
    <property type="match status" value="1"/>
</dbReference>
<dbReference type="CDD" id="cd22529">
    <property type="entry name" value="KH-II_NusA_rpt2"/>
    <property type="match status" value="1"/>
</dbReference>
<dbReference type="InterPro" id="IPR012340">
    <property type="entry name" value="NA-bd_OB-fold"/>
</dbReference>
<evidence type="ECO:0000256" key="3">
    <source>
        <dbReference type="ARBA" id="ARBA00022814"/>
    </source>
</evidence>
<dbReference type="SMART" id="SM00322">
    <property type="entry name" value="KH"/>
    <property type="match status" value="2"/>
</dbReference>
<protein>
    <recommendedName>
        <fullName evidence="7">Transcription termination/antitermination protein NusA</fullName>
    </recommendedName>
</protein>
<dbReference type="InterPro" id="IPR009019">
    <property type="entry name" value="KH_sf_prok-type"/>
</dbReference>
<dbReference type="Gene3D" id="2.40.50.140">
    <property type="entry name" value="Nucleic acid-binding proteins"/>
    <property type="match status" value="1"/>
</dbReference>
<feature type="compositionally biased region" description="Acidic residues" evidence="8">
    <location>
        <begin position="412"/>
        <end position="428"/>
    </location>
</feature>
<dbReference type="Pfam" id="PF08529">
    <property type="entry name" value="NusA_N"/>
    <property type="match status" value="1"/>
</dbReference>
<comment type="subunit">
    <text evidence="7">Monomer. Binds directly to the core enzyme of the DNA-dependent RNA polymerase and to nascent RNA.</text>
</comment>
<accession>A0A6N9TUD0</accession>
<dbReference type="Pfam" id="PF26594">
    <property type="entry name" value="KH_NusA_2nd"/>
    <property type="match status" value="1"/>
</dbReference>
<dbReference type="GO" id="GO:0000166">
    <property type="term" value="F:nucleotide binding"/>
    <property type="evidence" value="ECO:0007669"/>
    <property type="project" value="InterPro"/>
</dbReference>
<feature type="compositionally biased region" description="Low complexity" evidence="8">
    <location>
        <begin position="429"/>
        <end position="445"/>
    </location>
</feature>
<dbReference type="InterPro" id="IPR010213">
    <property type="entry name" value="TF_NusA"/>
</dbReference>
<dbReference type="Proteomes" id="UP000469346">
    <property type="component" value="Unassembled WGS sequence"/>
</dbReference>
<evidence type="ECO:0000259" key="9">
    <source>
        <dbReference type="PROSITE" id="PS50126"/>
    </source>
</evidence>
<dbReference type="Pfam" id="PF14520">
    <property type="entry name" value="HHH_5"/>
    <property type="match status" value="1"/>
</dbReference>
<dbReference type="FunFam" id="3.30.300.20:FF:000002">
    <property type="entry name" value="Transcription termination/antitermination protein NusA"/>
    <property type="match status" value="1"/>
</dbReference>
<dbReference type="InterPro" id="IPR025249">
    <property type="entry name" value="TF_NusA_KH_1st"/>
</dbReference>
<dbReference type="CDD" id="cd04455">
    <property type="entry name" value="S1_NusA"/>
    <property type="match status" value="1"/>
</dbReference>
<keyword evidence="1 7" id="KW-0806">Transcription termination</keyword>
<dbReference type="NCBIfam" id="TIGR01953">
    <property type="entry name" value="NusA"/>
    <property type="match status" value="1"/>
</dbReference>
<keyword evidence="6 7" id="KW-0804">Transcription</keyword>
<dbReference type="InterPro" id="IPR030842">
    <property type="entry name" value="TF_NusA_bacterial"/>
</dbReference>
<dbReference type="SMART" id="SM00316">
    <property type="entry name" value="S1"/>
    <property type="match status" value="1"/>
</dbReference>
<dbReference type="PROSITE" id="PS50126">
    <property type="entry name" value="S1"/>
    <property type="match status" value="1"/>
</dbReference>
<gene>
    <name evidence="7 10" type="primary">nusA</name>
    <name evidence="10" type="ORF">G3N55_10890</name>
</gene>
<dbReference type="GO" id="GO:0006353">
    <property type="term" value="P:DNA-templated transcription termination"/>
    <property type="evidence" value="ECO:0007669"/>
    <property type="project" value="UniProtKB-UniRule"/>
</dbReference>
<evidence type="ECO:0000256" key="1">
    <source>
        <dbReference type="ARBA" id="ARBA00022472"/>
    </source>
</evidence>
<dbReference type="HAMAP" id="MF_00945_B">
    <property type="entry name" value="NusA_B"/>
    <property type="match status" value="1"/>
</dbReference>
<dbReference type="FunFam" id="3.30.300.20:FF:000005">
    <property type="entry name" value="Transcription termination/antitermination protein NusA"/>
    <property type="match status" value="1"/>
</dbReference>
<dbReference type="SUPFAM" id="SSF50249">
    <property type="entry name" value="Nucleic acid-binding proteins"/>
    <property type="match status" value="1"/>
</dbReference>
<comment type="caution">
    <text evidence="10">The sequence shown here is derived from an EMBL/GenBank/DDBJ whole genome shotgun (WGS) entry which is preliminary data.</text>
</comment>
<dbReference type="InterPro" id="IPR036555">
    <property type="entry name" value="NusA_N_sf"/>
</dbReference>
<dbReference type="Pfam" id="PF13184">
    <property type="entry name" value="KH_NusA_1st"/>
    <property type="match status" value="1"/>
</dbReference>
<dbReference type="EMBL" id="JAAGRR010000154">
    <property type="protein sequence ID" value="NDY43344.1"/>
    <property type="molecule type" value="Genomic_DNA"/>
</dbReference>
<dbReference type="InterPro" id="IPR015946">
    <property type="entry name" value="KH_dom-like_a/b"/>
</dbReference>
<dbReference type="PROSITE" id="PS50084">
    <property type="entry name" value="KH_TYPE_1"/>
    <property type="match status" value="1"/>
</dbReference>
<name>A0A6N9TUD0_DISTH</name>
<evidence type="ECO:0000313" key="11">
    <source>
        <dbReference type="Proteomes" id="UP000469346"/>
    </source>
</evidence>
<dbReference type="SUPFAM" id="SSF69705">
    <property type="entry name" value="Transcription factor NusA, N-terminal domain"/>
    <property type="match status" value="1"/>
</dbReference>
<dbReference type="GO" id="GO:0005829">
    <property type="term" value="C:cytosol"/>
    <property type="evidence" value="ECO:0007669"/>
    <property type="project" value="TreeGrafter"/>
</dbReference>
<comment type="function">
    <text evidence="7">Participates in both transcription termination and antitermination.</text>
</comment>
<sequence>MGLELKRIIDQVSKEKGLDREILVSALEEAIKSAVKKRYGARLELEVHYDEATGDLEVFQFRTVVEEVEDDQTEISMEEARELDPDSELGDSIGTAMDISSLGRIAAQSARQVIIQRMKSAERDLIYEEYKGREGEIVNGIIQRYERGNVIVNLGRTEAILPHSEQISSESYRRGDRLKAYILEVRKSTTEPQIVLSRTHPNFLVKLFELEVPEMADGIVRIMGVARDPGSRAKIAVASSDSDVDPVGACVGMRGSRVQAVVQELRGEKIDIVPWNLDPAKYVYNALSPAECSRVIVDDANQALEVIVPDDQLSLAIGRQGQNVRLAARLLGWRIDVKSETRYIHLQDPDYRALLRIPGMTENLADKLYDNDFTSPARLAEADPEELAAALELEPELAAELVEGARNLPPESETDEETGGEEGEEDEAAGAGAAAQAAEEAAPAEAPEEETA</sequence>
<dbReference type="Gene3D" id="3.30.300.20">
    <property type="match status" value="2"/>
</dbReference>
<keyword evidence="11" id="KW-1185">Reference proteome</keyword>
<dbReference type="InterPro" id="IPR010995">
    <property type="entry name" value="DNA_repair_Rad51/TF_NusA_a-hlx"/>
</dbReference>
<dbReference type="FunFam" id="2.40.50.140:FF:000058">
    <property type="entry name" value="Transcription termination/antitermination protein NusA"/>
    <property type="match status" value="1"/>
</dbReference>
<dbReference type="GO" id="GO:0031564">
    <property type="term" value="P:transcription antitermination"/>
    <property type="evidence" value="ECO:0007669"/>
    <property type="project" value="UniProtKB-UniRule"/>
</dbReference>
<dbReference type="AlphaFoldDB" id="A0A6N9TUD0"/>
<comment type="similarity">
    <text evidence="7">Belongs to the NusA family.</text>
</comment>
<dbReference type="Pfam" id="PF00575">
    <property type="entry name" value="S1"/>
    <property type="match status" value="1"/>
</dbReference>
<evidence type="ECO:0000256" key="2">
    <source>
        <dbReference type="ARBA" id="ARBA00022490"/>
    </source>
</evidence>
<evidence type="ECO:0000256" key="5">
    <source>
        <dbReference type="ARBA" id="ARBA00023015"/>
    </source>
</evidence>